<keyword evidence="1" id="KW-0472">Membrane</keyword>
<keyword evidence="1" id="KW-1133">Transmembrane helix</keyword>
<evidence type="ECO:0000313" key="3">
    <source>
        <dbReference type="Proteomes" id="UP000707352"/>
    </source>
</evidence>
<evidence type="ECO:0000256" key="1">
    <source>
        <dbReference type="SAM" id="Phobius"/>
    </source>
</evidence>
<dbReference type="Proteomes" id="UP000707352">
    <property type="component" value="Unassembled WGS sequence"/>
</dbReference>
<feature type="transmembrane region" description="Helical" evidence="1">
    <location>
        <begin position="230"/>
        <end position="247"/>
    </location>
</feature>
<accession>A0ABX0VAE1</accession>
<dbReference type="EMBL" id="JAATJS010000001">
    <property type="protein sequence ID" value="NIX75361.1"/>
    <property type="molecule type" value="Genomic_DNA"/>
</dbReference>
<feature type="transmembrane region" description="Helical" evidence="1">
    <location>
        <begin position="114"/>
        <end position="134"/>
    </location>
</feature>
<sequence length="295" mass="31798">MKRHFFALLGATAGFSYLLSLTTLFLREMLAFLSGTERSPSAALALANAMLDGTYDLIVYALPILLCAALAARFLTRHPHQPLWKTAVIGALLGGILAVSDTFWSRFVVAETRILVGVAGFVAGGLGGLGYGFLAGKQQRARQNATEKFLRVARAAAVATLAAPFLTGTLWLLAEFEFVIGGRWTKDFLFITNRLAQATATAVNVTAVTLFPIALLAALIGAWMGWRSRWIYLFGGAVLACMPIYVLAEMFPGSERKLLLTLVGTMIPSGAICGWIYWRIAIGRPSKAAHAIAQQ</sequence>
<organism evidence="2 3">
    <name type="scientific">Microvirga terricola</name>
    <dbReference type="NCBI Taxonomy" id="2719797"/>
    <lineage>
        <taxon>Bacteria</taxon>
        <taxon>Pseudomonadati</taxon>
        <taxon>Pseudomonadota</taxon>
        <taxon>Alphaproteobacteria</taxon>
        <taxon>Hyphomicrobiales</taxon>
        <taxon>Methylobacteriaceae</taxon>
        <taxon>Microvirga</taxon>
    </lineage>
</organism>
<name>A0ABX0VAE1_9HYPH</name>
<feature type="transmembrane region" description="Helical" evidence="1">
    <location>
        <begin position="57"/>
        <end position="75"/>
    </location>
</feature>
<keyword evidence="1" id="KW-0812">Transmembrane</keyword>
<evidence type="ECO:0008006" key="4">
    <source>
        <dbReference type="Google" id="ProtNLM"/>
    </source>
</evidence>
<evidence type="ECO:0000313" key="2">
    <source>
        <dbReference type="EMBL" id="NIX75361.1"/>
    </source>
</evidence>
<dbReference type="RefSeq" id="WP_167671251.1">
    <property type="nucleotide sequence ID" value="NZ_JAATJS010000001.1"/>
</dbReference>
<comment type="caution">
    <text evidence="2">The sequence shown here is derived from an EMBL/GenBank/DDBJ whole genome shotgun (WGS) entry which is preliminary data.</text>
</comment>
<reference evidence="2 3" key="1">
    <citation type="submission" date="2020-03" db="EMBL/GenBank/DDBJ databases">
        <title>The genome sequence of Microvirga sp. c23x22.</title>
        <authorList>
            <person name="Zhang X."/>
        </authorList>
    </citation>
    <scope>NUCLEOTIDE SEQUENCE [LARGE SCALE GENOMIC DNA]</scope>
    <source>
        <strain evidence="3">c23x22</strain>
    </source>
</reference>
<gene>
    <name evidence="2" type="ORF">HB375_01880</name>
</gene>
<feature type="transmembrane region" description="Helical" evidence="1">
    <location>
        <begin position="87"/>
        <end position="108"/>
    </location>
</feature>
<feature type="transmembrane region" description="Helical" evidence="1">
    <location>
        <begin position="155"/>
        <end position="174"/>
    </location>
</feature>
<protein>
    <recommendedName>
        <fullName evidence="4">DUF4386 family protein</fullName>
    </recommendedName>
</protein>
<proteinExistence type="predicted"/>
<feature type="transmembrane region" description="Helical" evidence="1">
    <location>
        <begin position="259"/>
        <end position="278"/>
    </location>
</feature>
<feature type="transmembrane region" description="Helical" evidence="1">
    <location>
        <begin position="194"/>
        <end position="223"/>
    </location>
</feature>
<keyword evidence="3" id="KW-1185">Reference proteome</keyword>